<organism evidence="5 6">
    <name type="scientific">Cyprinus carpio carpio</name>
    <dbReference type="NCBI Taxonomy" id="630221"/>
    <lineage>
        <taxon>Eukaryota</taxon>
        <taxon>Metazoa</taxon>
        <taxon>Chordata</taxon>
        <taxon>Craniata</taxon>
        <taxon>Vertebrata</taxon>
        <taxon>Euteleostomi</taxon>
        <taxon>Actinopterygii</taxon>
        <taxon>Neopterygii</taxon>
        <taxon>Teleostei</taxon>
        <taxon>Ostariophysi</taxon>
        <taxon>Cypriniformes</taxon>
        <taxon>Cyprinidae</taxon>
        <taxon>Cyprininae</taxon>
        <taxon>Cyprinus</taxon>
    </lineage>
</organism>
<accession>A0A9J7YLF7</accession>
<evidence type="ECO:0000256" key="2">
    <source>
        <dbReference type="SAM" id="Coils"/>
    </source>
</evidence>
<dbReference type="SUPFAM" id="SSF53098">
    <property type="entry name" value="Ribonuclease H-like"/>
    <property type="match status" value="1"/>
</dbReference>
<dbReference type="InterPro" id="IPR050951">
    <property type="entry name" value="Retrovirus_Pol_polyprotein"/>
</dbReference>
<dbReference type="Proteomes" id="UP001108240">
    <property type="component" value="Unplaced"/>
</dbReference>
<evidence type="ECO:0000313" key="5">
    <source>
        <dbReference type="Ensembl" id="ENSCCRP00000121194.1"/>
    </source>
</evidence>
<keyword evidence="3" id="KW-0472">Membrane</keyword>
<protein>
    <recommendedName>
        <fullName evidence="1">Gypsy retrotransposon integrase-like protein 1</fullName>
    </recommendedName>
</protein>
<dbReference type="InterPro" id="IPR041588">
    <property type="entry name" value="Integrase_H2C2"/>
</dbReference>
<dbReference type="Pfam" id="PF17921">
    <property type="entry name" value="Integrase_H2C2"/>
    <property type="match status" value="1"/>
</dbReference>
<reference evidence="5" key="2">
    <citation type="submission" date="2025-09" db="UniProtKB">
        <authorList>
            <consortium name="Ensembl"/>
        </authorList>
    </citation>
    <scope>IDENTIFICATION</scope>
</reference>
<keyword evidence="3" id="KW-0812">Transmembrane</keyword>
<evidence type="ECO:0000259" key="4">
    <source>
        <dbReference type="Pfam" id="PF17921"/>
    </source>
</evidence>
<sequence>MRTTLTCPLHTQHQPTLHIYTSVFALFWFCFCFLLFKVCVSLGSRSPSKRPNMSRTTDPVGHWEDLETWLSVATDSLLPKAAETLKHQTQDQLDNNITSLMRQDPSQSYKHKELAKITSSLSHTLMATLKLSDRHAAHLQQELTHAQRRVEQLELEAQERREGPDEVEQGAEEEITRLRETLVATTQEMEQVKTANNKPVKHQELFQACDTIVTEHDMIIYWKKVRGHSRQPGQDKYLNDQTDALAKAGALHGESWTFPALPPTPSVAPITRRHHATGAQTPTSSHIELSPQFTANDLLTLQASNPVLQTIATHISYPLTHTISTSDLSNLSDLRQLHSVKHMLHLKDGVLTYVPEPLTTPKLVVPQGQRGMMLTHAHNAPCAGHHGARATYEMLKQVAYWPGMRQDMAEYVNGCLMCCQFQPANPNHRAPLQRKGMTFPWSDLQIDWVGPLPRSTRGNKYFLAVVCEFTK</sequence>
<dbReference type="GO" id="GO:0003676">
    <property type="term" value="F:nucleic acid binding"/>
    <property type="evidence" value="ECO:0007669"/>
    <property type="project" value="InterPro"/>
</dbReference>
<dbReference type="Gene3D" id="3.30.420.10">
    <property type="entry name" value="Ribonuclease H-like superfamily/Ribonuclease H"/>
    <property type="match status" value="2"/>
</dbReference>
<keyword evidence="2" id="KW-0175">Coiled coil</keyword>
<feature type="coiled-coil region" evidence="2">
    <location>
        <begin position="136"/>
        <end position="195"/>
    </location>
</feature>
<dbReference type="PANTHER" id="PTHR37984:SF12">
    <property type="entry name" value="RIBONUCLEASE H"/>
    <property type="match status" value="1"/>
</dbReference>
<feature type="transmembrane region" description="Helical" evidence="3">
    <location>
        <begin position="19"/>
        <end position="40"/>
    </location>
</feature>
<feature type="domain" description="Integrase zinc-binding" evidence="4">
    <location>
        <begin position="365"/>
        <end position="423"/>
    </location>
</feature>
<keyword evidence="3" id="KW-1133">Transmembrane helix</keyword>
<keyword evidence="6" id="KW-1185">Reference proteome</keyword>
<dbReference type="AlphaFoldDB" id="A0A9J7YLF7"/>
<dbReference type="Ensembl" id="ENSCCRT00000174498.1">
    <property type="protein sequence ID" value="ENSCCRP00000121194.1"/>
    <property type="gene ID" value="ENSCCRG00000074852.1"/>
</dbReference>
<evidence type="ECO:0000313" key="6">
    <source>
        <dbReference type="Proteomes" id="UP001108240"/>
    </source>
</evidence>
<name>A0A9J7YLF7_CYPCA</name>
<dbReference type="Gene3D" id="1.10.340.70">
    <property type="match status" value="1"/>
</dbReference>
<dbReference type="InterPro" id="IPR036397">
    <property type="entry name" value="RNaseH_sf"/>
</dbReference>
<evidence type="ECO:0000256" key="1">
    <source>
        <dbReference type="ARBA" id="ARBA00039658"/>
    </source>
</evidence>
<reference evidence="5" key="1">
    <citation type="submission" date="2025-08" db="UniProtKB">
        <authorList>
            <consortium name="Ensembl"/>
        </authorList>
    </citation>
    <scope>IDENTIFICATION</scope>
</reference>
<evidence type="ECO:0000256" key="3">
    <source>
        <dbReference type="SAM" id="Phobius"/>
    </source>
</evidence>
<proteinExistence type="predicted"/>
<dbReference type="GeneTree" id="ENSGT00990000210063"/>
<dbReference type="FunFam" id="1.10.340.70:FF:000001">
    <property type="entry name" value="Retrovirus-related Pol polyprotein from transposon gypsy-like Protein"/>
    <property type="match status" value="1"/>
</dbReference>
<dbReference type="PANTHER" id="PTHR37984">
    <property type="entry name" value="PROTEIN CBG26694"/>
    <property type="match status" value="1"/>
</dbReference>
<dbReference type="InterPro" id="IPR012337">
    <property type="entry name" value="RNaseH-like_sf"/>
</dbReference>